<evidence type="ECO:0000313" key="2">
    <source>
        <dbReference type="EMBL" id="RNF84965.1"/>
    </source>
</evidence>
<evidence type="ECO:0000256" key="1">
    <source>
        <dbReference type="SAM" id="SignalP"/>
    </source>
</evidence>
<feature type="chain" id="PRO_5018103988" evidence="1">
    <location>
        <begin position="19"/>
        <end position="208"/>
    </location>
</feature>
<sequence>MYRWLPCVLLLLAPFAQAGGLRSIVIDPSPAGHERQFSGWRYDAPVPEQQQVDLELGDDIAGATLRLLPAQADGGQYRVSVQFETSMALSGEGPHLDFVDWKHCRSEWRPARNSRGLEFALPVPAEHESTCFPPTTTDEIVAETQRVLVRNGMVADGAHWLDLARSVRVPGELPTYVGISKVRVRIEQRHGDAWRVIHTIDFLPPMGC</sequence>
<gene>
    <name evidence="2" type="ORF">EER27_04015</name>
</gene>
<feature type="signal peptide" evidence="1">
    <location>
        <begin position="1"/>
        <end position="18"/>
    </location>
</feature>
<organism evidence="2 3">
    <name type="scientific">Montanilutibacter psychrotolerans</name>
    <dbReference type="NCBI Taxonomy" id="1327343"/>
    <lineage>
        <taxon>Bacteria</taxon>
        <taxon>Pseudomonadati</taxon>
        <taxon>Pseudomonadota</taxon>
        <taxon>Gammaproteobacteria</taxon>
        <taxon>Lysobacterales</taxon>
        <taxon>Lysobacteraceae</taxon>
        <taxon>Montanilutibacter</taxon>
    </lineage>
</organism>
<keyword evidence="3" id="KW-1185">Reference proteome</keyword>
<reference evidence="2 3" key="1">
    <citation type="submission" date="2018-11" db="EMBL/GenBank/DDBJ databases">
        <title>Lysobacter cryohumiis sp. nov., isolated from soil in the Tianshan Mountains, Xinjiang, China.</title>
        <authorList>
            <person name="Luo Y."/>
            <person name="Sheng H."/>
        </authorList>
    </citation>
    <scope>NUCLEOTIDE SEQUENCE [LARGE SCALE GENOMIC DNA]</scope>
    <source>
        <strain evidence="2 3">ZS60</strain>
    </source>
</reference>
<proteinExistence type="predicted"/>
<comment type="caution">
    <text evidence="2">The sequence shown here is derived from an EMBL/GenBank/DDBJ whole genome shotgun (WGS) entry which is preliminary data.</text>
</comment>
<protein>
    <submittedName>
        <fullName evidence="2">Uncharacterized protein</fullName>
    </submittedName>
</protein>
<name>A0A3M8SW93_9GAMM</name>
<dbReference type="AlphaFoldDB" id="A0A3M8SW93"/>
<keyword evidence="1" id="KW-0732">Signal</keyword>
<evidence type="ECO:0000313" key="3">
    <source>
        <dbReference type="Proteomes" id="UP000267049"/>
    </source>
</evidence>
<dbReference type="Proteomes" id="UP000267049">
    <property type="component" value="Unassembled WGS sequence"/>
</dbReference>
<dbReference type="EMBL" id="RIBS01000002">
    <property type="protein sequence ID" value="RNF84965.1"/>
    <property type="molecule type" value="Genomic_DNA"/>
</dbReference>
<accession>A0A3M8SW93</accession>